<organism evidence="2 3">
    <name type="scientific">Armadillidium nasatum</name>
    <dbReference type="NCBI Taxonomy" id="96803"/>
    <lineage>
        <taxon>Eukaryota</taxon>
        <taxon>Metazoa</taxon>
        <taxon>Ecdysozoa</taxon>
        <taxon>Arthropoda</taxon>
        <taxon>Crustacea</taxon>
        <taxon>Multicrustacea</taxon>
        <taxon>Malacostraca</taxon>
        <taxon>Eumalacostraca</taxon>
        <taxon>Peracarida</taxon>
        <taxon>Isopoda</taxon>
        <taxon>Oniscidea</taxon>
        <taxon>Crinocheta</taxon>
        <taxon>Armadillidiidae</taxon>
        <taxon>Armadillidium</taxon>
    </lineage>
</organism>
<name>A0A5N5TAW6_9CRUS</name>
<keyword evidence="3" id="KW-1185">Reference proteome</keyword>
<evidence type="ECO:0000256" key="1">
    <source>
        <dbReference type="SAM" id="Phobius"/>
    </source>
</evidence>
<accession>A0A5N5TAW6</accession>
<dbReference type="EMBL" id="SEYY01005390">
    <property type="protein sequence ID" value="KAB7503319.1"/>
    <property type="molecule type" value="Genomic_DNA"/>
</dbReference>
<keyword evidence="1" id="KW-0812">Transmembrane</keyword>
<dbReference type="InterPro" id="IPR023352">
    <property type="entry name" value="MAPEG-like_dom_sf"/>
</dbReference>
<sequence length="43" mass="4856">MTLISLDNSIFASYAFYAALLALKMIFMGPLTGYVRVKRKVIK</sequence>
<comment type="caution">
    <text evidence="2">The sequence shown here is derived from an EMBL/GenBank/DDBJ whole genome shotgun (WGS) entry which is preliminary data.</text>
</comment>
<dbReference type="AlphaFoldDB" id="A0A5N5TAW6"/>
<keyword evidence="1" id="KW-0472">Membrane</keyword>
<gene>
    <name evidence="2" type="ORF">Anas_03346</name>
</gene>
<dbReference type="Gene3D" id="1.20.120.550">
    <property type="entry name" value="Membrane associated eicosanoid/glutathione metabolism-like domain"/>
    <property type="match status" value="1"/>
</dbReference>
<dbReference type="Proteomes" id="UP000326759">
    <property type="component" value="Unassembled WGS sequence"/>
</dbReference>
<reference evidence="2 3" key="1">
    <citation type="journal article" date="2019" name="PLoS Biol.">
        <title>Sex chromosomes control vertical transmission of feminizing Wolbachia symbionts in an isopod.</title>
        <authorList>
            <person name="Becking T."/>
            <person name="Chebbi M.A."/>
            <person name="Giraud I."/>
            <person name="Moumen B."/>
            <person name="Laverre T."/>
            <person name="Caubet Y."/>
            <person name="Peccoud J."/>
            <person name="Gilbert C."/>
            <person name="Cordaux R."/>
        </authorList>
    </citation>
    <scope>NUCLEOTIDE SEQUENCE [LARGE SCALE GENOMIC DNA]</scope>
    <source>
        <strain evidence="2">ANa2</strain>
        <tissue evidence="2">Whole body excluding digestive tract and cuticle</tissue>
    </source>
</reference>
<feature type="transmembrane region" description="Helical" evidence="1">
    <location>
        <begin position="14"/>
        <end position="35"/>
    </location>
</feature>
<dbReference type="SUPFAM" id="SSF161084">
    <property type="entry name" value="MAPEG domain-like"/>
    <property type="match status" value="1"/>
</dbReference>
<protein>
    <submittedName>
        <fullName evidence="2">Uncharacterized protein</fullName>
    </submittedName>
</protein>
<evidence type="ECO:0000313" key="3">
    <source>
        <dbReference type="Proteomes" id="UP000326759"/>
    </source>
</evidence>
<keyword evidence="1" id="KW-1133">Transmembrane helix</keyword>
<proteinExistence type="predicted"/>
<evidence type="ECO:0000313" key="2">
    <source>
        <dbReference type="EMBL" id="KAB7503319.1"/>
    </source>
</evidence>